<reference evidence="7" key="3">
    <citation type="submission" date="2020-12" db="UniProtKB">
        <authorList>
            <consortium name="EnsemblPlants"/>
        </authorList>
    </citation>
    <scope>IDENTIFICATION</scope>
</reference>
<feature type="domain" description="CFAP65 tenth Ig-like" evidence="2">
    <location>
        <begin position="1408"/>
        <end position="1510"/>
    </location>
</feature>
<evidence type="ECO:0000259" key="5">
    <source>
        <dbReference type="Pfam" id="PF25249"/>
    </source>
</evidence>
<feature type="domain" description="CFAP65 seventh Ig-like" evidence="5">
    <location>
        <begin position="967"/>
        <end position="1046"/>
    </location>
</feature>
<dbReference type="GO" id="GO:0031514">
    <property type="term" value="C:motile cilium"/>
    <property type="evidence" value="ECO:0007669"/>
    <property type="project" value="UniProtKB-SubCell"/>
</dbReference>
<accession>A0A2K1J6K1</accession>
<dbReference type="Proteomes" id="UP000006727">
    <property type="component" value="Chromosome 16"/>
</dbReference>
<evidence type="ECO:0000259" key="3">
    <source>
        <dbReference type="Pfam" id="PF24507"/>
    </source>
</evidence>
<dbReference type="Pfam" id="PF24816">
    <property type="entry name" value="Ig_CFAP65__9th"/>
    <property type="match status" value="1"/>
</dbReference>
<feature type="domain" description="CFAP65 fourth Ig-like" evidence="3">
    <location>
        <begin position="450"/>
        <end position="540"/>
    </location>
</feature>
<reference evidence="6 8" key="2">
    <citation type="journal article" date="2018" name="Plant J.">
        <title>The Physcomitrella patens chromosome-scale assembly reveals moss genome structure and evolution.</title>
        <authorList>
            <person name="Lang D."/>
            <person name="Ullrich K.K."/>
            <person name="Murat F."/>
            <person name="Fuchs J."/>
            <person name="Jenkins J."/>
            <person name="Haas F.B."/>
            <person name="Piednoel M."/>
            <person name="Gundlach H."/>
            <person name="Van Bel M."/>
            <person name="Meyberg R."/>
            <person name="Vives C."/>
            <person name="Morata J."/>
            <person name="Symeonidi A."/>
            <person name="Hiss M."/>
            <person name="Muchero W."/>
            <person name="Kamisugi Y."/>
            <person name="Saleh O."/>
            <person name="Blanc G."/>
            <person name="Decker E.L."/>
            <person name="van Gessel N."/>
            <person name="Grimwood J."/>
            <person name="Hayes R.D."/>
            <person name="Graham S.W."/>
            <person name="Gunter L.E."/>
            <person name="McDaniel S.F."/>
            <person name="Hoernstein S.N.W."/>
            <person name="Larsson A."/>
            <person name="Li F.W."/>
            <person name="Perroud P.F."/>
            <person name="Phillips J."/>
            <person name="Ranjan P."/>
            <person name="Rokshar D.S."/>
            <person name="Rothfels C.J."/>
            <person name="Schneider L."/>
            <person name="Shu S."/>
            <person name="Stevenson D.W."/>
            <person name="Thummler F."/>
            <person name="Tillich M."/>
            <person name="Villarreal Aguilar J.C."/>
            <person name="Widiez T."/>
            <person name="Wong G.K."/>
            <person name="Wymore A."/>
            <person name="Zhang Y."/>
            <person name="Zimmer A.D."/>
            <person name="Quatrano R.S."/>
            <person name="Mayer K.F.X."/>
            <person name="Goodstein D."/>
            <person name="Casacuberta J.M."/>
            <person name="Vandepoele K."/>
            <person name="Reski R."/>
            <person name="Cuming A.C."/>
            <person name="Tuskan G.A."/>
            <person name="Maumus F."/>
            <person name="Salse J."/>
            <person name="Schmutz J."/>
            <person name="Rensing S.A."/>
        </authorList>
    </citation>
    <scope>NUCLEOTIDE SEQUENCE [LARGE SCALE GENOMIC DNA]</scope>
    <source>
        <strain evidence="7 8">cv. Gransden 2004</strain>
    </source>
</reference>
<dbReference type="PaxDb" id="3218-PP1S144_23V6.1"/>
<dbReference type="PANTHER" id="PTHR46127">
    <property type="entry name" value="CILIA- AND FLAGELLA-ASSOCIATED PROTEIN 65"/>
    <property type="match status" value="1"/>
</dbReference>
<proteinExistence type="predicted"/>
<dbReference type="InterPro" id="IPR052614">
    <property type="entry name" value="CFAP65"/>
</dbReference>
<evidence type="ECO:0000313" key="6">
    <source>
        <dbReference type="EMBL" id="PNR37146.1"/>
    </source>
</evidence>
<evidence type="ECO:0000313" key="8">
    <source>
        <dbReference type="Proteomes" id="UP000006727"/>
    </source>
</evidence>
<dbReference type="Pfam" id="PF25249">
    <property type="entry name" value="Ig_CFAP65_7th"/>
    <property type="match status" value="1"/>
</dbReference>
<keyword evidence="8" id="KW-1185">Reference proteome</keyword>
<dbReference type="InterPro" id="IPR058536">
    <property type="entry name" value="Ig_CFAP65_4th"/>
</dbReference>
<dbReference type="InterPro" id="IPR057470">
    <property type="entry name" value="Ig_CFAP65_7th"/>
</dbReference>
<name>A0A2K1J6K1_PHYPA</name>
<feature type="domain" description="CFAP65-like ninth Ig-like" evidence="4">
    <location>
        <begin position="1223"/>
        <end position="1399"/>
    </location>
</feature>
<dbReference type="Pfam" id="PF24291">
    <property type="entry name" value="Ig_CFAP65"/>
    <property type="match status" value="1"/>
</dbReference>
<reference evidence="6 8" key="1">
    <citation type="journal article" date="2008" name="Science">
        <title>The Physcomitrella genome reveals evolutionary insights into the conquest of land by plants.</title>
        <authorList>
            <person name="Rensing S."/>
            <person name="Lang D."/>
            <person name="Zimmer A."/>
            <person name="Terry A."/>
            <person name="Salamov A."/>
            <person name="Shapiro H."/>
            <person name="Nishiyama T."/>
            <person name="Perroud P.-F."/>
            <person name="Lindquist E."/>
            <person name="Kamisugi Y."/>
            <person name="Tanahashi T."/>
            <person name="Sakakibara K."/>
            <person name="Fujita T."/>
            <person name="Oishi K."/>
            <person name="Shin-I T."/>
            <person name="Kuroki Y."/>
            <person name="Toyoda A."/>
            <person name="Suzuki Y."/>
            <person name="Hashimoto A."/>
            <person name="Yamaguchi K."/>
            <person name="Sugano A."/>
            <person name="Kohara Y."/>
            <person name="Fujiyama A."/>
            <person name="Anterola A."/>
            <person name="Aoki S."/>
            <person name="Ashton N."/>
            <person name="Barbazuk W.B."/>
            <person name="Barker E."/>
            <person name="Bennetzen J."/>
            <person name="Bezanilla M."/>
            <person name="Blankenship R."/>
            <person name="Cho S.H."/>
            <person name="Dutcher S."/>
            <person name="Estelle M."/>
            <person name="Fawcett J.A."/>
            <person name="Gundlach H."/>
            <person name="Hanada K."/>
            <person name="Heyl A."/>
            <person name="Hicks K.A."/>
            <person name="Hugh J."/>
            <person name="Lohr M."/>
            <person name="Mayer K."/>
            <person name="Melkozernov A."/>
            <person name="Murata T."/>
            <person name="Nelson D."/>
            <person name="Pils B."/>
            <person name="Prigge M."/>
            <person name="Reiss B."/>
            <person name="Renner T."/>
            <person name="Rombauts S."/>
            <person name="Rushton P."/>
            <person name="Sanderfoot A."/>
            <person name="Schween G."/>
            <person name="Shiu S.-H."/>
            <person name="Stueber K."/>
            <person name="Theodoulou F.L."/>
            <person name="Tu H."/>
            <person name="Van de Peer Y."/>
            <person name="Verrier P.J."/>
            <person name="Waters E."/>
            <person name="Wood A."/>
            <person name="Yang L."/>
            <person name="Cove D."/>
            <person name="Cuming A."/>
            <person name="Hasebe M."/>
            <person name="Lucas S."/>
            <person name="Mishler D.B."/>
            <person name="Reski R."/>
            <person name="Grigoriev I."/>
            <person name="Quatrano R.S."/>
            <person name="Boore J.L."/>
        </authorList>
    </citation>
    <scope>NUCLEOTIDE SEQUENCE [LARGE SCALE GENOMIC DNA]</scope>
    <source>
        <strain evidence="7 8">cv. Gransden 2004</strain>
    </source>
</reference>
<dbReference type="InterPro" id="IPR013783">
    <property type="entry name" value="Ig-like_fold"/>
</dbReference>
<sequence length="1897" mass="215238">MASSFVAFNVKELQFLFRRAAQPKPCTISCLNCLYMCMWICRCFRGVDEPGQYKKLWHHFFLLRSFVDCAELLSILFYFSLKKMQSDESDAVIRPRSPVQNVSVLFTSIRIEMTDLNSRFGVKDSKNDRDLRKIRLKLDCPSEVEWERWRPGREHQKTFYVKNILNKVQTLRWVEPDSPYFKTNFQEPHARLNPGMTAAIIICFIPESTEEYFSTIPFRTARGPFTLHLRGLLPSVNLGLPVHIDYKYCPVKDITTKTFDIHNDQEFIVGFKWVSVTHPFSITPVQGNLKPGQTATASCHFCPEDATAYKGTACLGTTTKTTGQVKLFGIGKYTFLTLLWQVVEFGDVLNRTSKEMEQVVTNISSVPAHFSIQRVEEWYYGHGSAFTISPMKGSIPPNSFLALKVLYHPVVAGTFSYEQFEVVTSQARRALFACSGTATRPVIKLTVPFMDFGSVENGGCSHRTITLENHSAAPVHFQFITDEVRYFEWQQPRAVCNANRSILLHCNFRPTETANYYKRILIIVQDQYPLFIDVMGTGYKVALRSATILPHHVYEHRENLKLIVAEREMARVLKKDVSELAAFRDDDEDETAAMYFDPMDIFYGDPTDDTKDDPPEWSWLETPSGQHMKFRNSGMRSPGASSGALANMLLDAEAEEGQVFGRPHEWDIQISDNNGSLVMYHRQEATGRVSAFECWEEFFMGRMVDWDPVTVSTKYLDFGLGKTNVETPEQVVYVKNNLADPVTVMWLVPWEFEHPHVASYRAKNVASRFEIKSKVKECEQSRTVFNIMPEKIIIPAGVSVPFSITFKPTQVDMFYYQLISCFAWTSTSYHVVPCWSSTLHTSGNTFQDRTHIYLPLASLSTHDVIFPPAAKGTSVFQNIMIYNHDANTPLRYHWMSEHLPAEFRMKPSHGLVPPKDFNIISFRFDAGEPKVSLGRVVVHLNDSVTTTMQVNLTATSHIAKVRSEKWDQAVCFKPTSIGTQAILNISIINSGAIPANFEWQVPEKCANIFCITPEYGLLKAGEKRSIAISFFPKRQKLYYCNVHCLYAAFLEKAFVQDNTHLIEGVTSCDVDEFLLVVTGTGITQSISITPGKVDYGTVLTGVPHKQDFKLYNPSVGNLRFLLECDHGPRVSHDSFHLVLDCYRGILRGGTTCTITATLHPTKAQFFNFKITCKTFLPPKDLSFEDATFQKLREVGGHETLYDESDKALEFVATCSLVMNAIHPVVQVVDARAHGLSAPQFFRTRLIRNWNREMKEGKIVLRPNGEVVYQELFCLGALIEDSPEDFVLDFGVRQLGTSSIVVWLALQSGTALPVSWRFRLWNDVDIDVENWVVEAPPTDHESDLLVMRPNFRIDPRKGKLEPGETTFVKFTYLANIEGRHDFPAILQITDGRSVHFYLRGTTIAMVPHVLIYQPDTHFLKSQVVGDVNPPIQTTDLINTGTLDMKYELDMTPLVQMQKNNHGFRVLWCLNPTGIIPPQQSILVHWLFQPLEAKTYSAEIPVYVESGEGATLSSYVLEFGTVEELSTTKKLVGLQNRLPDTPIAYWWRKSEGAEHQLEGRITVEPERGVLDPGKRLLCKVEFLAAVRPQLFETTLHLEINVLHVDPENSMTIGSSTPTEVSSEIIIDTWPKELGSFMWNKNFQHRSVLNLSTIASRSKVSELALQKLAANPYLHFNERMDDEVVRTPPAVNFVLYLTVLGQIEVKHFHPTTEDLLSAEDKLPWTPQERSDIEVQFEFVNDMMLQLLQEALHDETHDETFTTLDTGKQLCFEEFQQEYPRPLTEDEVFAAMFMSLGEGELHPQPAPQRSPDEPKPSLFVNSEGQSLILKKAWKPPDSKVPRSSALIRAVGAEMVDGEEDPASPDHSFMAALAETAEVVLEDALFSVTAEMFEAEDDQTKP</sequence>
<protein>
    <submittedName>
        <fullName evidence="6 7">Uncharacterized protein</fullName>
    </submittedName>
</protein>
<evidence type="ECO:0000256" key="1">
    <source>
        <dbReference type="SAM" id="MobiDB-lite"/>
    </source>
</evidence>
<dbReference type="InParanoid" id="A0A2K1J6K1"/>
<dbReference type="EnsemblPlants" id="Pp3c16_250V3.1">
    <property type="protein sequence ID" value="Pp3c16_250V3.1"/>
    <property type="gene ID" value="Pp3c16_250"/>
</dbReference>
<gene>
    <name evidence="6" type="ORF">PHYPA_020253</name>
</gene>
<dbReference type="STRING" id="3218.A0A2K1J6K1"/>
<dbReference type="Pfam" id="PF24507">
    <property type="entry name" value="Ig_CFAP65_4th"/>
    <property type="match status" value="1"/>
</dbReference>
<dbReference type="Gramene" id="Pp3c16_250V3.1">
    <property type="protein sequence ID" value="Pp3c16_250V3.1"/>
    <property type="gene ID" value="Pp3c16_250"/>
</dbReference>
<feature type="region of interest" description="Disordered" evidence="1">
    <location>
        <begin position="1795"/>
        <end position="1815"/>
    </location>
</feature>
<evidence type="ECO:0000259" key="4">
    <source>
        <dbReference type="Pfam" id="PF24816"/>
    </source>
</evidence>
<dbReference type="GO" id="GO:0005737">
    <property type="term" value="C:cytoplasm"/>
    <property type="evidence" value="ECO:0007669"/>
    <property type="project" value="UniProtKB-SubCell"/>
</dbReference>
<dbReference type="InterPro" id="IPR056344">
    <property type="entry name" value="Ig_CFAP65-like_9th"/>
</dbReference>
<dbReference type="InterPro" id="IPR056305">
    <property type="entry name" value="Ig_CFAP65_10th"/>
</dbReference>
<evidence type="ECO:0000313" key="7">
    <source>
        <dbReference type="EnsemblPlants" id="Pp3c16_250V3.1"/>
    </source>
</evidence>
<dbReference type="Gene3D" id="2.60.40.10">
    <property type="entry name" value="Immunoglobulins"/>
    <property type="match status" value="11"/>
</dbReference>
<organism evidence="6">
    <name type="scientific">Physcomitrium patens</name>
    <name type="common">Spreading-leaved earth moss</name>
    <name type="synonym">Physcomitrella patens</name>
    <dbReference type="NCBI Taxonomy" id="3218"/>
    <lineage>
        <taxon>Eukaryota</taxon>
        <taxon>Viridiplantae</taxon>
        <taxon>Streptophyta</taxon>
        <taxon>Embryophyta</taxon>
        <taxon>Bryophyta</taxon>
        <taxon>Bryophytina</taxon>
        <taxon>Bryopsida</taxon>
        <taxon>Funariidae</taxon>
        <taxon>Funariales</taxon>
        <taxon>Funariaceae</taxon>
        <taxon>Physcomitrium</taxon>
    </lineage>
</organism>
<dbReference type="EMBL" id="ABEU02000016">
    <property type="protein sequence ID" value="PNR37146.1"/>
    <property type="molecule type" value="Genomic_DNA"/>
</dbReference>
<dbReference type="PANTHER" id="PTHR46127:SF1">
    <property type="entry name" value="CILIA- AND FLAGELLA-ASSOCIATED PROTEIN 65"/>
    <property type="match status" value="1"/>
</dbReference>
<evidence type="ECO:0000259" key="2">
    <source>
        <dbReference type="Pfam" id="PF24291"/>
    </source>
</evidence>